<keyword evidence="3 6" id="KW-0067">ATP-binding</keyword>
<dbReference type="PROSITE" id="PS50893">
    <property type="entry name" value="ABC_TRANSPORTER_2"/>
    <property type="match status" value="1"/>
</dbReference>
<keyword evidence="1" id="KW-0813">Transport</keyword>
<dbReference type="SMART" id="SM00382">
    <property type="entry name" value="AAA"/>
    <property type="match status" value="1"/>
</dbReference>
<sequence>MAYIEIHNVEKYYGKQHVLKNLSLSVEKGKFVTLLGASGCGKSTLLRILAGLTSIDSGAIYLGEEDITHLSPNKRNIGMIFQQYSLFPTMTVYDNVAFGLKMRKMNKAQIRSMVSEAIKMVNLEGSEKKYPSQLSGGEQQRVALARCIVTRPKVLLLDEPFSAIDAKLRKSLQSKIKEIHKELGMTSIFVTHDQDEAMVMSDYIYLLNSGVIEQEGTPIELYSKPRTIFAAEFIGDYNIIDGNFLSNITGKNFTCKKIAFRPELVKICKQPLYQHVDSIYFSGVIIDIVLQGNIVRYHVMVDKTKIKVDILSSQECLYNIGDNVYLSLQMSNIIQYAE</sequence>
<gene>
    <name evidence="6" type="ORF">SAMN02745176_00981</name>
</gene>
<dbReference type="STRING" id="1122184.SAMN02745176_00981"/>
<accession>A0A1M6D2L2</accession>
<dbReference type="GO" id="GO:0043190">
    <property type="term" value="C:ATP-binding cassette (ABC) transporter complex"/>
    <property type="evidence" value="ECO:0007669"/>
    <property type="project" value="InterPro"/>
</dbReference>
<dbReference type="GO" id="GO:0016887">
    <property type="term" value="F:ATP hydrolysis activity"/>
    <property type="evidence" value="ECO:0007669"/>
    <property type="project" value="InterPro"/>
</dbReference>
<dbReference type="AlphaFoldDB" id="A0A1M6D2L2"/>
<dbReference type="GO" id="GO:0005524">
    <property type="term" value="F:ATP binding"/>
    <property type="evidence" value="ECO:0007669"/>
    <property type="project" value="UniProtKB-KW"/>
</dbReference>
<evidence type="ECO:0000256" key="4">
    <source>
        <dbReference type="ARBA" id="ARBA00066388"/>
    </source>
</evidence>
<keyword evidence="2" id="KW-0547">Nucleotide-binding</keyword>
<evidence type="ECO:0000256" key="1">
    <source>
        <dbReference type="ARBA" id="ARBA00022448"/>
    </source>
</evidence>
<reference evidence="6 7" key="1">
    <citation type="submission" date="2016-11" db="EMBL/GenBank/DDBJ databases">
        <authorList>
            <person name="Jaros S."/>
            <person name="Januszkiewicz K."/>
            <person name="Wedrychowicz H."/>
        </authorList>
    </citation>
    <scope>NUCLEOTIDE SEQUENCE [LARGE SCALE GENOMIC DNA]</scope>
    <source>
        <strain evidence="6 7">DSM 19022</strain>
    </source>
</reference>
<dbReference type="InterPro" id="IPR050093">
    <property type="entry name" value="ABC_SmlMolc_Importer"/>
</dbReference>
<protein>
    <recommendedName>
        <fullName evidence="4">ABC-type quaternary amine transporter</fullName>
        <ecNumber evidence="4">7.6.2.9</ecNumber>
    </recommendedName>
</protein>
<dbReference type="PANTHER" id="PTHR42781:SF4">
    <property type="entry name" value="SPERMIDINE_PUTRESCINE IMPORT ATP-BINDING PROTEIN POTA"/>
    <property type="match status" value="1"/>
</dbReference>
<dbReference type="PROSITE" id="PS00211">
    <property type="entry name" value="ABC_TRANSPORTER_1"/>
    <property type="match status" value="1"/>
</dbReference>
<proteinExistence type="predicted"/>
<dbReference type="InterPro" id="IPR003593">
    <property type="entry name" value="AAA+_ATPase"/>
</dbReference>
<evidence type="ECO:0000259" key="5">
    <source>
        <dbReference type="PROSITE" id="PS50893"/>
    </source>
</evidence>
<organism evidence="6 7">
    <name type="scientific">Lutispora thermophila DSM 19022</name>
    <dbReference type="NCBI Taxonomy" id="1122184"/>
    <lineage>
        <taxon>Bacteria</taxon>
        <taxon>Bacillati</taxon>
        <taxon>Bacillota</taxon>
        <taxon>Clostridia</taxon>
        <taxon>Lutisporales</taxon>
        <taxon>Lutisporaceae</taxon>
        <taxon>Lutispora</taxon>
    </lineage>
</organism>
<dbReference type="InterPro" id="IPR008995">
    <property type="entry name" value="Mo/tungstate-bd_C_term_dom"/>
</dbReference>
<dbReference type="InterPro" id="IPR013611">
    <property type="entry name" value="Transp-assoc_OB_typ2"/>
</dbReference>
<evidence type="ECO:0000256" key="2">
    <source>
        <dbReference type="ARBA" id="ARBA00022741"/>
    </source>
</evidence>
<dbReference type="OrthoDB" id="9802264at2"/>
<dbReference type="EMBL" id="FQZS01000006">
    <property type="protein sequence ID" value="SHI67476.1"/>
    <property type="molecule type" value="Genomic_DNA"/>
</dbReference>
<feature type="domain" description="ABC transporter" evidence="5">
    <location>
        <begin position="4"/>
        <end position="234"/>
    </location>
</feature>
<name>A0A1M6D2L2_9FIRM</name>
<evidence type="ECO:0000313" key="7">
    <source>
        <dbReference type="Proteomes" id="UP000184442"/>
    </source>
</evidence>
<dbReference type="SUPFAM" id="SSF50331">
    <property type="entry name" value="MOP-like"/>
    <property type="match status" value="1"/>
</dbReference>
<evidence type="ECO:0000313" key="6">
    <source>
        <dbReference type="EMBL" id="SHI67476.1"/>
    </source>
</evidence>
<dbReference type="Pfam" id="PF08402">
    <property type="entry name" value="TOBE_2"/>
    <property type="match status" value="1"/>
</dbReference>
<evidence type="ECO:0000256" key="3">
    <source>
        <dbReference type="ARBA" id="ARBA00022840"/>
    </source>
</evidence>
<dbReference type="Pfam" id="PF00005">
    <property type="entry name" value="ABC_tran"/>
    <property type="match status" value="1"/>
</dbReference>
<dbReference type="Gene3D" id="3.40.50.300">
    <property type="entry name" value="P-loop containing nucleotide triphosphate hydrolases"/>
    <property type="match status" value="1"/>
</dbReference>
<dbReference type="RefSeq" id="WP_073025118.1">
    <property type="nucleotide sequence ID" value="NZ_FQZS01000006.1"/>
</dbReference>
<dbReference type="InterPro" id="IPR027417">
    <property type="entry name" value="P-loop_NTPase"/>
</dbReference>
<dbReference type="PANTHER" id="PTHR42781">
    <property type="entry name" value="SPERMIDINE/PUTRESCINE IMPORT ATP-BINDING PROTEIN POTA"/>
    <property type="match status" value="1"/>
</dbReference>
<dbReference type="FunFam" id="3.40.50.300:FF:000425">
    <property type="entry name" value="Probable ABC transporter, ATP-binding subunit"/>
    <property type="match status" value="1"/>
</dbReference>
<keyword evidence="7" id="KW-1185">Reference proteome</keyword>
<dbReference type="GO" id="GO:0015418">
    <property type="term" value="F:ABC-type quaternary ammonium compound transporting activity"/>
    <property type="evidence" value="ECO:0007669"/>
    <property type="project" value="UniProtKB-EC"/>
</dbReference>
<dbReference type="SUPFAM" id="SSF52540">
    <property type="entry name" value="P-loop containing nucleoside triphosphate hydrolases"/>
    <property type="match status" value="1"/>
</dbReference>
<dbReference type="InterPro" id="IPR003439">
    <property type="entry name" value="ABC_transporter-like_ATP-bd"/>
</dbReference>
<dbReference type="EC" id="7.6.2.9" evidence="4"/>
<dbReference type="Proteomes" id="UP000184442">
    <property type="component" value="Unassembled WGS sequence"/>
</dbReference>
<dbReference type="InterPro" id="IPR017871">
    <property type="entry name" value="ABC_transporter-like_CS"/>
</dbReference>